<evidence type="ECO:0000256" key="3">
    <source>
        <dbReference type="ARBA" id="ARBA00022764"/>
    </source>
</evidence>
<keyword evidence="4" id="KW-0456">Lyase</keyword>
<dbReference type="Gene3D" id="1.50.10.100">
    <property type="entry name" value="Chondroitin AC/alginate lyase"/>
    <property type="match status" value="1"/>
</dbReference>
<keyword evidence="9" id="KW-1185">Reference proteome</keyword>
<sequence length="639" mass="66180">MFCVAERAHRPRQSADDALEGRYTSDGRTLEIGLDPDWRGDGPTQDVKWRLGWSTFTVGLDLAAALSETGDRRYLAAWERLVASWTDQVEVGTDPGEVTGRRLQNWVYAWQAFAAAGAPPSESTVELLMWSMGDQLAQLVGDLAVAPGHRTPELYAVLVVALALPALDPGGRLAGEAWAALHRDLLDAVGPDGVHRAHSPHAHLVALRAFVGARENARRFGLTVPAGYDERLALACRFGMHLTRPDGAVPALSGPGTGDLADVLALASTLVDVPGMAWAATRGAVGRPPTERGPDFPQGGLSVQRSGWGHGPGDFADERFLVLAAGRPADGGTGRGDALGMEAYGRGRPLVVDSGWHGGPEALPPGEHRSTTTGAHNTVVVDGADPSPDQPGTSAAAPPAAAPSAAAPPAAAPPATPGPPARRRSDGVDLLTVEVTSPADDVRHTRQVAFVAGEYWVVVDTLTAPTGSSHEYAQRFHLPAGAWHATTVHPRAEDVLVTAPGVALLYPAGSAPTLAPGWVAGGSGAREHVPVAVVTSHSVPRACLVTVLWPLPDDAPPPPHLHLEDGGRDGGDVLRVRLTGAGPSGTATDELTLPVVGPDGRGAGDGDGDDRDARDARDDGAAAGPVRGDGPLAWRRAGA</sequence>
<reference evidence="8 9" key="1">
    <citation type="submission" date="2019-07" db="EMBL/GenBank/DDBJ databases">
        <title>Whole genome shotgun sequence of Cellulomonas aerilata NBRC 106308.</title>
        <authorList>
            <person name="Hosoyama A."/>
            <person name="Uohara A."/>
            <person name="Ohji S."/>
            <person name="Ichikawa N."/>
        </authorList>
    </citation>
    <scope>NUCLEOTIDE SEQUENCE [LARGE SCALE GENOMIC DNA]</scope>
    <source>
        <strain evidence="8 9">NBRC 106308</strain>
    </source>
</reference>
<keyword evidence="3" id="KW-0574">Periplasm</keyword>
<gene>
    <name evidence="8" type="ORF">CAE01nite_08750</name>
</gene>
<dbReference type="PANTHER" id="PTHR39210:SF1">
    <property type="entry name" value="HEPARIN-SULFATE LYASE"/>
    <property type="match status" value="1"/>
</dbReference>
<dbReference type="PANTHER" id="PTHR39210">
    <property type="entry name" value="HEPARIN-SULFATE LYASE"/>
    <property type="match status" value="1"/>
</dbReference>
<name>A0A512DA74_9CELL</name>
<dbReference type="Pfam" id="PF16889">
    <property type="entry name" value="Hepar_II_III_N"/>
    <property type="match status" value="1"/>
</dbReference>
<protein>
    <submittedName>
        <fullName evidence="8">Uncharacterized protein</fullName>
    </submittedName>
</protein>
<feature type="compositionally biased region" description="Basic and acidic residues" evidence="5">
    <location>
        <begin position="561"/>
        <end position="575"/>
    </location>
</feature>
<feature type="region of interest" description="Disordered" evidence="5">
    <location>
        <begin position="558"/>
        <end position="639"/>
    </location>
</feature>
<dbReference type="Pfam" id="PF07940">
    <property type="entry name" value="Hepar_II_III_C"/>
    <property type="match status" value="1"/>
</dbReference>
<dbReference type="Gene3D" id="2.70.98.70">
    <property type="match status" value="1"/>
</dbReference>
<evidence type="ECO:0000256" key="5">
    <source>
        <dbReference type="SAM" id="MobiDB-lite"/>
    </source>
</evidence>
<evidence type="ECO:0000259" key="7">
    <source>
        <dbReference type="Pfam" id="PF16889"/>
    </source>
</evidence>
<feature type="compositionally biased region" description="Basic and acidic residues" evidence="5">
    <location>
        <begin position="611"/>
        <end position="620"/>
    </location>
</feature>
<feature type="compositionally biased region" description="Pro residues" evidence="5">
    <location>
        <begin position="410"/>
        <end position="420"/>
    </location>
</feature>
<proteinExistence type="predicted"/>
<organism evidence="8 9">
    <name type="scientific">Cellulomonas aerilata</name>
    <dbReference type="NCBI Taxonomy" id="515326"/>
    <lineage>
        <taxon>Bacteria</taxon>
        <taxon>Bacillati</taxon>
        <taxon>Actinomycetota</taxon>
        <taxon>Actinomycetes</taxon>
        <taxon>Micrococcales</taxon>
        <taxon>Cellulomonadaceae</taxon>
        <taxon>Cellulomonas</taxon>
    </lineage>
</organism>
<dbReference type="GO" id="GO:0042597">
    <property type="term" value="C:periplasmic space"/>
    <property type="evidence" value="ECO:0007669"/>
    <property type="project" value="UniProtKB-SubCell"/>
</dbReference>
<dbReference type="SUPFAM" id="SSF48230">
    <property type="entry name" value="Chondroitin AC/alginate lyase"/>
    <property type="match status" value="1"/>
</dbReference>
<evidence type="ECO:0000256" key="2">
    <source>
        <dbReference type="ARBA" id="ARBA00022729"/>
    </source>
</evidence>
<evidence type="ECO:0000313" key="8">
    <source>
        <dbReference type="EMBL" id="GEO33150.1"/>
    </source>
</evidence>
<dbReference type="InterPro" id="IPR012480">
    <property type="entry name" value="Hepar_II_III_C"/>
</dbReference>
<comment type="caution">
    <text evidence="8">The sequence shown here is derived from an EMBL/GenBank/DDBJ whole genome shotgun (WGS) entry which is preliminary data.</text>
</comment>
<feature type="domain" description="Heparinase II/III-like C-terminal" evidence="6">
    <location>
        <begin position="289"/>
        <end position="537"/>
    </location>
</feature>
<evidence type="ECO:0000313" key="9">
    <source>
        <dbReference type="Proteomes" id="UP000321181"/>
    </source>
</evidence>
<evidence type="ECO:0000256" key="4">
    <source>
        <dbReference type="ARBA" id="ARBA00023239"/>
    </source>
</evidence>
<dbReference type="GO" id="GO:0016829">
    <property type="term" value="F:lyase activity"/>
    <property type="evidence" value="ECO:0007669"/>
    <property type="project" value="UniProtKB-KW"/>
</dbReference>
<dbReference type="AlphaFoldDB" id="A0A512DA74"/>
<feature type="region of interest" description="Disordered" evidence="5">
    <location>
        <begin position="352"/>
        <end position="425"/>
    </location>
</feature>
<evidence type="ECO:0000259" key="6">
    <source>
        <dbReference type="Pfam" id="PF07940"/>
    </source>
</evidence>
<feature type="compositionally biased region" description="Low complexity" evidence="5">
    <location>
        <begin position="621"/>
        <end position="631"/>
    </location>
</feature>
<dbReference type="InterPro" id="IPR008929">
    <property type="entry name" value="Chondroitin_lyas"/>
</dbReference>
<accession>A0A512DA74</accession>
<feature type="compositionally biased region" description="Low complexity" evidence="5">
    <location>
        <begin position="391"/>
        <end position="409"/>
    </location>
</feature>
<feature type="domain" description="Heparin-sulfate lyase N-terminal" evidence="7">
    <location>
        <begin position="12"/>
        <end position="253"/>
    </location>
</feature>
<keyword evidence="2" id="KW-0732">Signal</keyword>
<evidence type="ECO:0000256" key="1">
    <source>
        <dbReference type="ARBA" id="ARBA00004418"/>
    </source>
</evidence>
<comment type="subcellular location">
    <subcellularLocation>
        <location evidence="1">Periplasm</location>
    </subcellularLocation>
</comment>
<dbReference type="InterPro" id="IPR031680">
    <property type="entry name" value="Hepar_II_III_N"/>
</dbReference>
<dbReference type="EMBL" id="BJYY01000002">
    <property type="protein sequence ID" value="GEO33150.1"/>
    <property type="molecule type" value="Genomic_DNA"/>
</dbReference>
<dbReference type="Proteomes" id="UP000321181">
    <property type="component" value="Unassembled WGS sequence"/>
</dbReference>